<name>A0AC59ZWE4_RANTA</name>
<proteinExistence type="predicted"/>
<dbReference type="Proteomes" id="UP001162501">
    <property type="component" value="Chromosome 4"/>
</dbReference>
<dbReference type="EMBL" id="OX596088">
    <property type="protein sequence ID" value="CAN0508947.1"/>
    <property type="molecule type" value="Genomic_DNA"/>
</dbReference>
<evidence type="ECO:0000313" key="1">
    <source>
        <dbReference type="EMBL" id="CAN0508947.1"/>
    </source>
</evidence>
<organism evidence="1 2">
    <name type="scientific">Rangifer tarandus platyrhynchus</name>
    <name type="common">Svalbard reindeer</name>
    <dbReference type="NCBI Taxonomy" id="3082113"/>
    <lineage>
        <taxon>Eukaryota</taxon>
        <taxon>Metazoa</taxon>
        <taxon>Chordata</taxon>
        <taxon>Craniata</taxon>
        <taxon>Vertebrata</taxon>
        <taxon>Euteleostomi</taxon>
        <taxon>Mammalia</taxon>
        <taxon>Eutheria</taxon>
        <taxon>Laurasiatheria</taxon>
        <taxon>Artiodactyla</taxon>
        <taxon>Ruminantia</taxon>
        <taxon>Pecora</taxon>
        <taxon>Cervidae</taxon>
        <taxon>Odocoileinae</taxon>
        <taxon>Rangifer</taxon>
    </lineage>
</organism>
<accession>A0AC59ZWE4</accession>
<reference evidence="1" key="2">
    <citation type="submission" date="2025-03" db="EMBL/GenBank/DDBJ databases">
        <authorList>
            <consortium name="ELIXIR-Norway"/>
            <consortium name="Elixir Norway"/>
        </authorList>
    </citation>
    <scope>NUCLEOTIDE SEQUENCE</scope>
</reference>
<evidence type="ECO:0000313" key="2">
    <source>
        <dbReference type="Proteomes" id="UP001162501"/>
    </source>
</evidence>
<reference evidence="1" key="1">
    <citation type="submission" date="2023-05" db="EMBL/GenBank/DDBJ databases">
        <authorList>
            <consortium name="ELIXIR-Norway"/>
        </authorList>
    </citation>
    <scope>NUCLEOTIDE SEQUENCE</scope>
</reference>
<sequence>MNGSLEGFKEEAFSLMKEAKGLPGRASARSKLHCEEQRRHLIGRRTGNNGGGGSTARQVEAAAEEEGRDRVGGELGGAPSAQVVALRPTDARGCQHPPPQPPGPIRGFRCRDGLS</sequence>
<protein>
    <submittedName>
        <fullName evidence="1">Uncharacterized protein</fullName>
    </submittedName>
</protein>
<gene>
    <name evidence="1" type="ORF">MRATA1EN22A_LOCUS22860</name>
</gene>